<evidence type="ECO:0000313" key="1">
    <source>
        <dbReference type="EMBL" id="MPC36761.1"/>
    </source>
</evidence>
<comment type="caution">
    <text evidence="1">The sequence shown here is derived from an EMBL/GenBank/DDBJ whole genome shotgun (WGS) entry which is preliminary data.</text>
</comment>
<reference evidence="1 2" key="1">
    <citation type="submission" date="2019-05" db="EMBL/GenBank/DDBJ databases">
        <title>Another draft genome of Portunus trituberculatus and its Hox gene families provides insights of decapod evolution.</title>
        <authorList>
            <person name="Jeong J.-H."/>
            <person name="Song I."/>
            <person name="Kim S."/>
            <person name="Choi T."/>
            <person name="Kim D."/>
            <person name="Ryu S."/>
            <person name="Kim W."/>
        </authorList>
    </citation>
    <scope>NUCLEOTIDE SEQUENCE [LARGE SCALE GENOMIC DNA]</scope>
    <source>
        <tissue evidence="1">Muscle</tissue>
    </source>
</reference>
<sequence length="122" mass="13671">MVVVVVAAVGVHGNRVDLRSTATNKNVRANRTINHSDTRTEVRRKTDSHIARWTFRLRSRDPVSQAVTRNYTVRREIIPLRPSVLARSKSPRCLCHIDFSTSPPPCTAPGLTATCHAHHTQL</sequence>
<organism evidence="1 2">
    <name type="scientific">Portunus trituberculatus</name>
    <name type="common">Swimming crab</name>
    <name type="synonym">Neptunus trituberculatus</name>
    <dbReference type="NCBI Taxonomy" id="210409"/>
    <lineage>
        <taxon>Eukaryota</taxon>
        <taxon>Metazoa</taxon>
        <taxon>Ecdysozoa</taxon>
        <taxon>Arthropoda</taxon>
        <taxon>Crustacea</taxon>
        <taxon>Multicrustacea</taxon>
        <taxon>Malacostraca</taxon>
        <taxon>Eumalacostraca</taxon>
        <taxon>Eucarida</taxon>
        <taxon>Decapoda</taxon>
        <taxon>Pleocyemata</taxon>
        <taxon>Brachyura</taxon>
        <taxon>Eubrachyura</taxon>
        <taxon>Portunoidea</taxon>
        <taxon>Portunidae</taxon>
        <taxon>Portuninae</taxon>
        <taxon>Portunus</taxon>
    </lineage>
</organism>
<gene>
    <name evidence="1" type="ORF">E2C01_030229</name>
</gene>
<dbReference type="Proteomes" id="UP000324222">
    <property type="component" value="Unassembled WGS sequence"/>
</dbReference>
<protein>
    <submittedName>
        <fullName evidence="1">Uncharacterized protein</fullName>
    </submittedName>
</protein>
<name>A0A5B7EQC7_PORTR</name>
<evidence type="ECO:0000313" key="2">
    <source>
        <dbReference type="Proteomes" id="UP000324222"/>
    </source>
</evidence>
<dbReference type="EMBL" id="VSRR010003600">
    <property type="protein sequence ID" value="MPC36761.1"/>
    <property type="molecule type" value="Genomic_DNA"/>
</dbReference>
<keyword evidence="2" id="KW-1185">Reference proteome</keyword>
<proteinExistence type="predicted"/>
<dbReference type="AlphaFoldDB" id="A0A5B7EQC7"/>
<accession>A0A5B7EQC7</accession>